<evidence type="ECO:0000256" key="2">
    <source>
        <dbReference type="ARBA" id="ARBA00022692"/>
    </source>
</evidence>
<dbReference type="GO" id="GO:0034992">
    <property type="term" value="C:microtubule organizing center attachment site"/>
    <property type="evidence" value="ECO:0007669"/>
    <property type="project" value="TreeGrafter"/>
</dbReference>
<dbReference type="InterPro" id="IPR018617">
    <property type="entry name" value="Ima1_N"/>
</dbReference>
<comment type="caution">
    <text evidence="8">The sequence shown here is derived from an EMBL/GenBank/DDBJ whole genome shotgun (WGS) entry which is preliminary data.</text>
</comment>
<dbReference type="InterPro" id="IPR042321">
    <property type="entry name" value="Ima1"/>
</dbReference>
<evidence type="ECO:0000259" key="7">
    <source>
        <dbReference type="Pfam" id="PF09779"/>
    </source>
</evidence>
<reference evidence="9" key="1">
    <citation type="journal article" date="2016" name="Nat. Commun.">
        <title>Genome analysis of three Pneumocystis species reveals adaptation mechanisms to life exclusively in mammalian hosts.</title>
        <authorList>
            <person name="Ma L."/>
            <person name="Chen Z."/>
            <person name="Huang D.W."/>
            <person name="Kutty G."/>
            <person name="Ishihara M."/>
            <person name="Wang H."/>
            <person name="Abouelleil A."/>
            <person name="Bishop L."/>
            <person name="Davey E."/>
            <person name="Deng R."/>
            <person name="Deng X."/>
            <person name="Fan L."/>
            <person name="Fantoni G."/>
            <person name="Fitzgerald M."/>
            <person name="Gogineni E."/>
            <person name="Goldberg J.M."/>
            <person name="Handley G."/>
            <person name="Hu X."/>
            <person name="Huber C."/>
            <person name="Jiao X."/>
            <person name="Jones K."/>
            <person name="Levin J.Z."/>
            <person name="Liu Y."/>
            <person name="Macdonald P."/>
            <person name="Melnikov A."/>
            <person name="Raley C."/>
            <person name="Sassi M."/>
            <person name="Sherman B.T."/>
            <person name="Song X."/>
            <person name="Sykes S."/>
            <person name="Tran B."/>
            <person name="Walsh L."/>
            <person name="Xia Y."/>
            <person name="Yang J."/>
            <person name="Young S."/>
            <person name="Zeng Q."/>
            <person name="Zheng X."/>
            <person name="Stephens R."/>
            <person name="Nusbaum C."/>
            <person name="Birren B.W."/>
            <person name="Azadi P."/>
            <person name="Lempicki R.A."/>
            <person name="Cuomo C.A."/>
            <person name="Kovacs J.A."/>
        </authorList>
    </citation>
    <scope>NUCLEOTIDE SEQUENCE [LARGE SCALE GENOMIC DNA]</scope>
    <source>
        <strain evidence="9">B80</strain>
    </source>
</reference>
<dbReference type="PANTHER" id="PTHR28538">
    <property type="entry name" value="INTEGRAL INNER NUCLEAR MEMBRANE PROTEIN IMA1"/>
    <property type="match status" value="1"/>
</dbReference>
<evidence type="ECO:0000256" key="4">
    <source>
        <dbReference type="ARBA" id="ARBA00023136"/>
    </source>
</evidence>
<feature type="domain" description="Ima1 N-terminal" evidence="7">
    <location>
        <begin position="1"/>
        <end position="94"/>
    </location>
</feature>
<dbReference type="Proteomes" id="UP000054454">
    <property type="component" value="Unassembled WGS sequence"/>
</dbReference>
<evidence type="ECO:0000313" key="9">
    <source>
        <dbReference type="Proteomes" id="UP000054454"/>
    </source>
</evidence>
<protein>
    <recommendedName>
        <fullName evidence="7">Ima1 N-terminal domain-containing protein</fullName>
    </recommendedName>
</protein>
<dbReference type="GO" id="GO:0071765">
    <property type="term" value="P:nuclear inner membrane organization"/>
    <property type="evidence" value="ECO:0007669"/>
    <property type="project" value="InterPro"/>
</dbReference>
<accession>A0A0W4ZNB3</accession>
<dbReference type="GO" id="GO:0005637">
    <property type="term" value="C:nuclear inner membrane"/>
    <property type="evidence" value="ECO:0007669"/>
    <property type="project" value="UniProtKB-SubCell"/>
</dbReference>
<dbReference type="Pfam" id="PF09779">
    <property type="entry name" value="Ima1_N"/>
    <property type="match status" value="1"/>
</dbReference>
<dbReference type="EMBL" id="LFVZ01000004">
    <property type="protein sequence ID" value="KTW29855.1"/>
    <property type="molecule type" value="Genomic_DNA"/>
</dbReference>
<keyword evidence="5" id="KW-0539">Nucleus</keyword>
<dbReference type="GeneID" id="28935854"/>
<dbReference type="PANTHER" id="PTHR28538:SF1">
    <property type="entry name" value="INTEGRAL INNER NUCLEAR MEMBRANE PROTEIN IMA1"/>
    <property type="match status" value="1"/>
</dbReference>
<comment type="subcellular location">
    <subcellularLocation>
        <location evidence="1">Nucleus inner membrane</location>
        <topology evidence="1">Multi-pass membrane protein</topology>
    </subcellularLocation>
</comment>
<evidence type="ECO:0000256" key="3">
    <source>
        <dbReference type="ARBA" id="ARBA00022989"/>
    </source>
</evidence>
<gene>
    <name evidence="8" type="ORF">T552_01059</name>
</gene>
<name>A0A0W4ZNB3_PNEC8</name>
<dbReference type="OrthoDB" id="5966927at2759"/>
<dbReference type="AlphaFoldDB" id="A0A0W4ZNB3"/>
<evidence type="ECO:0000256" key="6">
    <source>
        <dbReference type="SAM" id="Phobius"/>
    </source>
</evidence>
<keyword evidence="4 6" id="KW-0472">Membrane</keyword>
<keyword evidence="9" id="KW-1185">Reference proteome</keyword>
<feature type="transmembrane region" description="Helical" evidence="6">
    <location>
        <begin position="211"/>
        <end position="228"/>
    </location>
</feature>
<sequence length="450" mass="52583">MDNKGNIEDVPFYVANKNDDLNIRYTTLPINQTELSPFCQTCMKNHLFIVNALASYLPSEEDPDYDVYLSALPSYREFLEERYPMVCDLCFPHIQEHLAKKNYIAKSMTLGGWLLNSKKMFSLKHSQSRLFLWARLFIWGFRGLGWWIFTILVMLYYILGFFIPSVFLKNTYQTIPFLSTHNFSECIVTLFDQNVSFGTCLFLYKLFIRRLIFWGIFVILWDYTWVSQNSRSYHRVYGKSYYYICQIFIHIIRAIAEFILSERISDATIYSGISLALFFVSIIHLVLIFKCIYFIPPALISLYDSNSRGLSVNSKQKLNTESKMVERKSIDNDRNLSVPLSNKSRPEQCQHDVDSCDDFMQLDPPEVTPFKIDIGNTSLHNNLSFGFPKGIKLPLPPKTSMYSNVQQQNRSFNSQKENYFLRSKSNIFKTDQKDADDKIASQRFFAPEES</sequence>
<evidence type="ECO:0000256" key="5">
    <source>
        <dbReference type="ARBA" id="ARBA00023242"/>
    </source>
</evidence>
<dbReference type="GO" id="GO:0034506">
    <property type="term" value="C:chromosome, centromeric core domain"/>
    <property type="evidence" value="ECO:0007669"/>
    <property type="project" value="TreeGrafter"/>
</dbReference>
<feature type="transmembrane region" description="Helical" evidence="6">
    <location>
        <begin position="144"/>
        <end position="167"/>
    </location>
</feature>
<feature type="transmembrane region" description="Helical" evidence="6">
    <location>
        <begin position="272"/>
        <end position="295"/>
    </location>
</feature>
<feature type="transmembrane region" description="Helical" evidence="6">
    <location>
        <begin position="240"/>
        <end position="260"/>
    </location>
</feature>
<proteinExistence type="predicted"/>
<keyword evidence="3 6" id="KW-1133">Transmembrane helix</keyword>
<organism evidence="8 9">
    <name type="scientific">Pneumocystis carinii (strain B80)</name>
    <name type="common">Rat pneumocystis pneumonia agent</name>
    <name type="synonym">Pneumocystis carinii f. sp. carinii</name>
    <dbReference type="NCBI Taxonomy" id="1408658"/>
    <lineage>
        <taxon>Eukaryota</taxon>
        <taxon>Fungi</taxon>
        <taxon>Dikarya</taxon>
        <taxon>Ascomycota</taxon>
        <taxon>Taphrinomycotina</taxon>
        <taxon>Pneumocystomycetes</taxon>
        <taxon>Pneumocystaceae</taxon>
        <taxon>Pneumocystis</taxon>
    </lineage>
</organism>
<dbReference type="RefSeq" id="XP_018226842.1">
    <property type="nucleotide sequence ID" value="XM_018369652.1"/>
</dbReference>
<dbReference type="GO" id="GO:0044732">
    <property type="term" value="C:mitotic spindle pole body"/>
    <property type="evidence" value="ECO:0007669"/>
    <property type="project" value="TreeGrafter"/>
</dbReference>
<evidence type="ECO:0000256" key="1">
    <source>
        <dbReference type="ARBA" id="ARBA00004473"/>
    </source>
</evidence>
<evidence type="ECO:0000313" key="8">
    <source>
        <dbReference type="EMBL" id="KTW29855.1"/>
    </source>
</evidence>
<keyword evidence="2 6" id="KW-0812">Transmembrane</keyword>
<dbReference type="VEuPathDB" id="FungiDB:T552_01059"/>